<accession>A0AC61L708</accession>
<proteinExistence type="predicted"/>
<protein>
    <submittedName>
        <fullName evidence="1">Uncharacterized protein</fullName>
    </submittedName>
</protein>
<dbReference type="Proteomes" id="UP000248329">
    <property type="component" value="Unassembled WGS sequence"/>
</dbReference>
<evidence type="ECO:0000313" key="2">
    <source>
        <dbReference type="Proteomes" id="UP000248329"/>
    </source>
</evidence>
<organism evidence="1 2">
    <name type="scientific">Candidatus Methanogaster sp</name>
    <dbReference type="NCBI Taxonomy" id="3386292"/>
    <lineage>
        <taxon>Archaea</taxon>
        <taxon>Methanobacteriati</taxon>
        <taxon>Methanobacteriota</taxon>
        <taxon>Stenosarchaea group</taxon>
        <taxon>Methanomicrobia</taxon>
        <taxon>Methanosarcinales</taxon>
        <taxon>ANME-2 cluster</taxon>
        <taxon>Candidatus Methanogasteraceae</taxon>
        <taxon>Candidatus Methanogaster</taxon>
    </lineage>
</organism>
<comment type="caution">
    <text evidence="1">The sequence shown here is derived from an EMBL/GenBank/DDBJ whole genome shotgun (WGS) entry which is preliminary data.</text>
</comment>
<evidence type="ECO:0000313" key="1">
    <source>
        <dbReference type="EMBL" id="PXF62122.1"/>
    </source>
</evidence>
<reference evidence="1" key="1">
    <citation type="submission" date="2018-01" db="EMBL/GenBank/DDBJ databases">
        <authorList>
            <person name="Krukenberg V."/>
        </authorList>
    </citation>
    <scope>NUCLEOTIDE SEQUENCE</scope>
    <source>
        <strain evidence="1">E20ANME2</strain>
    </source>
</reference>
<gene>
    <name evidence="1" type="ORF">C4B59_00470</name>
</gene>
<name>A0AC61L708_9EURY</name>
<sequence length="535" mass="58900">MRREDKWQNLAQGWQVIHPRSEDNMTQDVGSYFRSGFHQIRSAPGLIIPSLISGSLSSSVGWAIMLTFLILSLPLLAEVAPIAERNQDLISEIIEEENFEDDIDPKMEELVEVFSGLVPELIGLSILFLILLCVIVIISFALYAWVEAGTIGYLWQGVTTTMDFRNFLYYANNYSFQIMGLWISMAIFSIVLFLMPFFTLVFLPPPANIAIFSLSIVLCIILWLVAMVLLFFAEESIVIEGMGVIGSIKRSKNIVAGNIGSVLIYIFILVVFVMTYGVIAGIFEVIAVLFNSSLSPLFVLFSLIILVPWMQLSKLNFFLDRTGVAVREIGKEIEIIKIAREFMSRSPYILVNFVMKNKAYLLASLFVCGIGVGIGYYIGYLFSFLSDDAMMILSEGLEEQIFFGPYISMPLIDGIYYLSNNINVAMDLGLSGIFLGVPVIAGGIVNGTITGLVYGILPVETATMFIGVHGVPEDLALVIATATGIKLGVNIMRGPENGAEAFMETIEVVLATSLLLGIAAFLEAFVTPIVVSLMV</sequence>
<dbReference type="EMBL" id="PQXF01000001">
    <property type="protein sequence ID" value="PXF62122.1"/>
    <property type="molecule type" value="Genomic_DNA"/>
</dbReference>